<evidence type="ECO:0000313" key="2">
    <source>
        <dbReference type="Proteomes" id="UP000789375"/>
    </source>
</evidence>
<comment type="caution">
    <text evidence="1">The sequence shown here is derived from an EMBL/GenBank/DDBJ whole genome shotgun (WGS) entry which is preliminary data.</text>
</comment>
<feature type="non-terminal residue" evidence="1">
    <location>
        <position position="67"/>
    </location>
</feature>
<sequence length="67" mass="7693">SEYLAVKELDISATNADKKVMIKEWVSREEVSISLPNIFYRLKSLSLVITDTETFVVVDKPEYDLVL</sequence>
<feature type="non-terminal residue" evidence="1">
    <location>
        <position position="1"/>
    </location>
</feature>
<reference evidence="1" key="1">
    <citation type="submission" date="2021-06" db="EMBL/GenBank/DDBJ databases">
        <authorList>
            <person name="Kallberg Y."/>
            <person name="Tangrot J."/>
            <person name="Rosling A."/>
        </authorList>
    </citation>
    <scope>NUCLEOTIDE SEQUENCE</scope>
    <source>
        <strain evidence="1">87-6 pot B 2015</strain>
    </source>
</reference>
<accession>A0A9N9I9X0</accession>
<name>A0A9N9I9X0_FUNMO</name>
<evidence type="ECO:0000313" key="1">
    <source>
        <dbReference type="EMBL" id="CAG8726213.1"/>
    </source>
</evidence>
<keyword evidence="2" id="KW-1185">Reference proteome</keyword>
<protein>
    <submittedName>
        <fullName evidence="1">533_t:CDS:1</fullName>
    </submittedName>
</protein>
<dbReference type="Proteomes" id="UP000789375">
    <property type="component" value="Unassembled WGS sequence"/>
</dbReference>
<dbReference type="AlphaFoldDB" id="A0A9N9I9X0"/>
<organism evidence="1 2">
    <name type="scientific">Funneliformis mosseae</name>
    <name type="common">Endomycorrhizal fungus</name>
    <name type="synonym">Glomus mosseae</name>
    <dbReference type="NCBI Taxonomy" id="27381"/>
    <lineage>
        <taxon>Eukaryota</taxon>
        <taxon>Fungi</taxon>
        <taxon>Fungi incertae sedis</taxon>
        <taxon>Mucoromycota</taxon>
        <taxon>Glomeromycotina</taxon>
        <taxon>Glomeromycetes</taxon>
        <taxon>Glomerales</taxon>
        <taxon>Glomeraceae</taxon>
        <taxon>Funneliformis</taxon>
    </lineage>
</organism>
<dbReference type="EMBL" id="CAJVPP010015189">
    <property type="protein sequence ID" value="CAG8726213.1"/>
    <property type="molecule type" value="Genomic_DNA"/>
</dbReference>
<gene>
    <name evidence="1" type="ORF">FMOSSE_LOCUS15359</name>
</gene>
<proteinExistence type="predicted"/>